<organism evidence="5 6">
    <name type="scientific">Salinisphaera aquimarina</name>
    <dbReference type="NCBI Taxonomy" id="2094031"/>
    <lineage>
        <taxon>Bacteria</taxon>
        <taxon>Pseudomonadati</taxon>
        <taxon>Pseudomonadota</taxon>
        <taxon>Gammaproteobacteria</taxon>
        <taxon>Salinisphaerales</taxon>
        <taxon>Salinisphaeraceae</taxon>
        <taxon>Salinisphaera</taxon>
    </lineage>
</organism>
<keyword evidence="6" id="KW-1185">Reference proteome</keyword>
<dbReference type="InterPro" id="IPR039422">
    <property type="entry name" value="MarR/SlyA-like"/>
</dbReference>
<dbReference type="SUPFAM" id="SSF46785">
    <property type="entry name" value="Winged helix' DNA-binding domain"/>
    <property type="match status" value="1"/>
</dbReference>
<dbReference type="InterPro" id="IPR036390">
    <property type="entry name" value="WH_DNA-bd_sf"/>
</dbReference>
<evidence type="ECO:0000256" key="3">
    <source>
        <dbReference type="ARBA" id="ARBA00023163"/>
    </source>
</evidence>
<keyword evidence="2" id="KW-0238">DNA-binding</keyword>
<proteinExistence type="predicted"/>
<dbReference type="PROSITE" id="PS01117">
    <property type="entry name" value="HTH_MARR_1"/>
    <property type="match status" value="1"/>
</dbReference>
<name>A0ABV7ENI4_9GAMM</name>
<evidence type="ECO:0000313" key="6">
    <source>
        <dbReference type="Proteomes" id="UP001595462"/>
    </source>
</evidence>
<gene>
    <name evidence="5" type="ORF">ACFOSU_10280</name>
</gene>
<evidence type="ECO:0000256" key="2">
    <source>
        <dbReference type="ARBA" id="ARBA00023125"/>
    </source>
</evidence>
<dbReference type="InterPro" id="IPR000835">
    <property type="entry name" value="HTH_MarR-typ"/>
</dbReference>
<dbReference type="PROSITE" id="PS50995">
    <property type="entry name" value="HTH_MARR_2"/>
    <property type="match status" value="1"/>
</dbReference>
<comment type="caution">
    <text evidence="5">The sequence shown here is derived from an EMBL/GenBank/DDBJ whole genome shotgun (WGS) entry which is preliminary data.</text>
</comment>
<sequence>MLPDSIRCRLGYLLAKAHHRQLALFDKHTASLTVSGREYAALLALEANADGLWQSDIADLLGMDRTTVTYLVDGLEKRGWLTRSKDPADRRAHVIKLTPAGVDALAEIRPAARASTDELLSPLDEAERAQLRDLLARLIA</sequence>
<dbReference type="Proteomes" id="UP001595462">
    <property type="component" value="Unassembled WGS sequence"/>
</dbReference>
<protein>
    <submittedName>
        <fullName evidence="5">MarR family winged helix-turn-helix transcriptional regulator</fullName>
    </submittedName>
</protein>
<keyword evidence="3" id="KW-0804">Transcription</keyword>
<dbReference type="InterPro" id="IPR023187">
    <property type="entry name" value="Tscrpt_reg_MarR-type_CS"/>
</dbReference>
<dbReference type="RefSeq" id="WP_380689252.1">
    <property type="nucleotide sequence ID" value="NZ_JBHRSS010000003.1"/>
</dbReference>
<evidence type="ECO:0000256" key="1">
    <source>
        <dbReference type="ARBA" id="ARBA00023015"/>
    </source>
</evidence>
<evidence type="ECO:0000259" key="4">
    <source>
        <dbReference type="PROSITE" id="PS50995"/>
    </source>
</evidence>
<dbReference type="PANTHER" id="PTHR33164:SF43">
    <property type="entry name" value="HTH-TYPE TRANSCRIPTIONAL REPRESSOR YETL"/>
    <property type="match status" value="1"/>
</dbReference>
<keyword evidence="1" id="KW-0805">Transcription regulation</keyword>
<dbReference type="PRINTS" id="PR00598">
    <property type="entry name" value="HTHMARR"/>
</dbReference>
<dbReference type="EMBL" id="JBHRSS010000003">
    <property type="protein sequence ID" value="MFC3104283.1"/>
    <property type="molecule type" value="Genomic_DNA"/>
</dbReference>
<dbReference type="InterPro" id="IPR036388">
    <property type="entry name" value="WH-like_DNA-bd_sf"/>
</dbReference>
<accession>A0ABV7ENI4</accession>
<dbReference type="SMART" id="SM00347">
    <property type="entry name" value="HTH_MARR"/>
    <property type="match status" value="1"/>
</dbReference>
<dbReference type="Gene3D" id="1.10.10.10">
    <property type="entry name" value="Winged helix-like DNA-binding domain superfamily/Winged helix DNA-binding domain"/>
    <property type="match status" value="1"/>
</dbReference>
<reference evidence="6" key="1">
    <citation type="journal article" date="2019" name="Int. J. Syst. Evol. Microbiol.">
        <title>The Global Catalogue of Microorganisms (GCM) 10K type strain sequencing project: providing services to taxonomists for standard genome sequencing and annotation.</title>
        <authorList>
            <consortium name="The Broad Institute Genomics Platform"/>
            <consortium name="The Broad Institute Genome Sequencing Center for Infectious Disease"/>
            <person name="Wu L."/>
            <person name="Ma J."/>
        </authorList>
    </citation>
    <scope>NUCLEOTIDE SEQUENCE [LARGE SCALE GENOMIC DNA]</scope>
    <source>
        <strain evidence="6">KCTC 52640</strain>
    </source>
</reference>
<dbReference type="PANTHER" id="PTHR33164">
    <property type="entry name" value="TRANSCRIPTIONAL REGULATOR, MARR FAMILY"/>
    <property type="match status" value="1"/>
</dbReference>
<evidence type="ECO:0000313" key="5">
    <source>
        <dbReference type="EMBL" id="MFC3104283.1"/>
    </source>
</evidence>
<feature type="domain" description="HTH marR-type" evidence="4">
    <location>
        <begin position="7"/>
        <end position="140"/>
    </location>
</feature>
<dbReference type="Pfam" id="PF12802">
    <property type="entry name" value="MarR_2"/>
    <property type="match status" value="1"/>
</dbReference>